<accession>T0L5N9</accession>
<dbReference type="Proteomes" id="UP000053780">
    <property type="component" value="Unassembled WGS sequence"/>
</dbReference>
<dbReference type="VEuPathDB" id="MicrosporidiaDB:NAPIS_ORF02610"/>
<keyword evidence="2" id="KW-1185">Reference proteome</keyword>
<evidence type="ECO:0000313" key="2">
    <source>
        <dbReference type="Proteomes" id="UP000053780"/>
    </source>
</evidence>
<evidence type="ECO:0000313" key="1">
    <source>
        <dbReference type="EMBL" id="EQB59824.1"/>
    </source>
</evidence>
<dbReference type="HOGENOM" id="CLU_1722891_0_0_1"/>
<dbReference type="AlphaFoldDB" id="T0L5N9"/>
<sequence>MFGKRVCKNKKIVSVCDDNGVDNSLGNRSGSRSGRFGRSNRLGSRLGSSLWKIVPKVFGFTIQIDNKCITKGEDDKVVLSSCTESDDQLFNFKKVCEDCSVKDEDEKHSVHINILPDNVSRFTVTDHDKLSGNMMGIDTRLGIDNRLGIDID</sequence>
<proteinExistence type="predicted"/>
<gene>
    <name evidence="1" type="ORF">NAPIS_ORF02610</name>
</gene>
<dbReference type="EMBL" id="KE647361">
    <property type="protein sequence ID" value="EQB59824.1"/>
    <property type="molecule type" value="Genomic_DNA"/>
</dbReference>
<dbReference type="OrthoDB" id="2195775at2759"/>
<protein>
    <submittedName>
        <fullName evidence="1">Uncharacterized protein</fullName>
    </submittedName>
</protein>
<organism evidence="1 2">
    <name type="scientific">Vairimorpha apis BRL 01</name>
    <dbReference type="NCBI Taxonomy" id="1037528"/>
    <lineage>
        <taxon>Eukaryota</taxon>
        <taxon>Fungi</taxon>
        <taxon>Fungi incertae sedis</taxon>
        <taxon>Microsporidia</taxon>
        <taxon>Nosematidae</taxon>
        <taxon>Vairimorpha</taxon>
    </lineage>
</organism>
<reference evidence="1 2" key="1">
    <citation type="journal article" date="2013" name="BMC Genomics">
        <title>Genome sequencing and comparative genomics of honey bee microsporidia, Nosema apis reveal novel insights into host-parasite interactions.</title>
        <authorList>
            <person name="Chen Yp."/>
            <person name="Pettis J.S."/>
            <person name="Zhao Y."/>
            <person name="Liu X."/>
            <person name="Tallon L.J."/>
            <person name="Sadzewicz L.D."/>
            <person name="Li R."/>
            <person name="Zheng H."/>
            <person name="Huang S."/>
            <person name="Zhang X."/>
            <person name="Hamilton M.C."/>
            <person name="Pernal S.F."/>
            <person name="Melathopoulos A.P."/>
            <person name="Yan X."/>
            <person name="Evans J.D."/>
        </authorList>
    </citation>
    <scope>NUCLEOTIDE SEQUENCE [LARGE SCALE GENOMIC DNA]</scope>
    <source>
        <strain evidence="1 2">BRL 01</strain>
    </source>
</reference>
<name>T0L5N9_9MICR</name>